<organism evidence="1 2">
    <name type="scientific">Candidatus Thiomargarita nelsonii</name>
    <dbReference type="NCBI Taxonomy" id="1003181"/>
    <lineage>
        <taxon>Bacteria</taxon>
        <taxon>Pseudomonadati</taxon>
        <taxon>Pseudomonadota</taxon>
        <taxon>Gammaproteobacteria</taxon>
        <taxon>Thiotrichales</taxon>
        <taxon>Thiotrichaceae</taxon>
        <taxon>Thiomargarita</taxon>
    </lineage>
</organism>
<dbReference type="Proteomes" id="UP000076962">
    <property type="component" value="Unassembled WGS sequence"/>
</dbReference>
<gene>
    <name evidence="1" type="ORF">THIOM_001587</name>
</gene>
<dbReference type="AlphaFoldDB" id="A0A176S3V1"/>
<name>A0A176S3V1_9GAMM</name>
<accession>A0A176S3V1</accession>
<reference evidence="1 2" key="1">
    <citation type="submission" date="2016-05" db="EMBL/GenBank/DDBJ databases">
        <title>Single-cell genome of chain-forming Candidatus Thiomargarita nelsonii and comparison to other large sulfur-oxidizing bacteria.</title>
        <authorList>
            <person name="Winkel M."/>
            <person name="Salman V."/>
            <person name="Woyke T."/>
            <person name="Schulz-Vogt H."/>
            <person name="Richter M."/>
            <person name="Flood B."/>
            <person name="Bailey J."/>
            <person name="Amann R."/>
            <person name="Mussmann M."/>
        </authorList>
    </citation>
    <scope>NUCLEOTIDE SEQUENCE [LARGE SCALE GENOMIC DNA]</scope>
    <source>
        <strain evidence="1 2">THI036</strain>
    </source>
</reference>
<protein>
    <submittedName>
        <fullName evidence="1">Uncharacterized protein</fullName>
    </submittedName>
</protein>
<sequence length="61" mass="7644">MRLFEILYRFTELLPMNIQRNRCRYHHPFWARGKRNFRGSLFMQDFYRIPRIVESSKGTVY</sequence>
<proteinExistence type="predicted"/>
<evidence type="ECO:0000313" key="1">
    <source>
        <dbReference type="EMBL" id="OAD22598.1"/>
    </source>
</evidence>
<dbReference type="EMBL" id="LUTY01000844">
    <property type="protein sequence ID" value="OAD22598.1"/>
    <property type="molecule type" value="Genomic_DNA"/>
</dbReference>
<evidence type="ECO:0000313" key="2">
    <source>
        <dbReference type="Proteomes" id="UP000076962"/>
    </source>
</evidence>
<comment type="caution">
    <text evidence="1">The sequence shown here is derived from an EMBL/GenBank/DDBJ whole genome shotgun (WGS) entry which is preliminary data.</text>
</comment>
<keyword evidence="2" id="KW-1185">Reference proteome</keyword>